<keyword evidence="7" id="KW-0539">Nucleus</keyword>
<organism evidence="9 10">
    <name type="scientific">Kazachstania africana (strain ATCC 22294 / BCRC 22015 / CBS 2517 / CECT 1963 / NBRC 1671 / NRRL Y-8276)</name>
    <name type="common">Yeast</name>
    <name type="synonym">Kluyveromyces africanus</name>
    <dbReference type="NCBI Taxonomy" id="1071382"/>
    <lineage>
        <taxon>Eukaryota</taxon>
        <taxon>Fungi</taxon>
        <taxon>Dikarya</taxon>
        <taxon>Ascomycota</taxon>
        <taxon>Saccharomycotina</taxon>
        <taxon>Saccharomycetes</taxon>
        <taxon>Saccharomycetales</taxon>
        <taxon>Saccharomycetaceae</taxon>
        <taxon>Kazachstania</taxon>
    </lineage>
</organism>
<dbReference type="SUPFAM" id="SSF57701">
    <property type="entry name" value="Zn2/Cys6 DNA-binding domain"/>
    <property type="match status" value="1"/>
</dbReference>
<gene>
    <name evidence="9" type="primary">KAFR0E02330</name>
    <name evidence="9" type="ORF">KAFR_0E02330</name>
</gene>
<evidence type="ECO:0000256" key="4">
    <source>
        <dbReference type="ARBA" id="ARBA00023015"/>
    </source>
</evidence>
<name>H2AVI6_KAZAF</name>
<dbReference type="STRING" id="1071382.H2AVI6"/>
<keyword evidence="5" id="KW-0238">DNA-binding</keyword>
<dbReference type="KEGG" id="kaf:KAFR_0E02330"/>
<dbReference type="GO" id="GO:0005634">
    <property type="term" value="C:nucleus"/>
    <property type="evidence" value="ECO:0007669"/>
    <property type="project" value="UniProtKB-SubCell"/>
</dbReference>
<dbReference type="GO" id="GO:0006368">
    <property type="term" value="P:transcription elongation by RNA polymerase II"/>
    <property type="evidence" value="ECO:0007669"/>
    <property type="project" value="EnsemblFungi"/>
</dbReference>
<protein>
    <recommendedName>
        <fullName evidence="8">Zn(2)-C6 fungal-type domain-containing protein</fullName>
    </recommendedName>
</protein>
<dbReference type="RefSeq" id="XP_003957521.1">
    <property type="nucleotide sequence ID" value="XM_003957472.1"/>
</dbReference>
<dbReference type="eggNOG" id="ENOG502QTEH">
    <property type="taxonomic scope" value="Eukaryota"/>
</dbReference>
<proteinExistence type="predicted"/>
<accession>H2AVI6</accession>
<dbReference type="GO" id="GO:0045944">
    <property type="term" value="P:positive regulation of transcription by RNA polymerase II"/>
    <property type="evidence" value="ECO:0007669"/>
    <property type="project" value="TreeGrafter"/>
</dbReference>
<dbReference type="InterPro" id="IPR036864">
    <property type="entry name" value="Zn2-C6_fun-type_DNA-bd_sf"/>
</dbReference>
<dbReference type="Pfam" id="PF00172">
    <property type="entry name" value="Zn_clus"/>
    <property type="match status" value="1"/>
</dbReference>
<dbReference type="AlphaFoldDB" id="H2AVI6"/>
<sequence>MEASNEGPKKEKYSCSRCRKLKKKCPREVPVCGHCVRVGAECSYPGRAARRTKKELEEAELRGEFIPSKKHKTHEGNGSRSNTASVIYTSDHSTFPARATRAASSTSVPPISSFQPNETVSSLISAFATLDESSSDQTSPQSIVSRQVSVDAPLSFTSANGRTLLRGDHVNRQVLSSSATQSVANSLTSPESVAASRAISSAPEYEPSFSRRLVTSSSLEPSVPVDSSSLEAETIADVFKGARATNWINADGSFKPIDRNLLDRFIAAFFKHNHRLFPVIDKLSFIDRVSTIRVFDYELLNSAFNDDVFIFQLYMIMAIGCTTLRRAGMLLKDEEELSEHLAFLSMKKFRTVMALQNIETIKCLLLLGIYSFFEPKGSSSWTISGIIMRLVIALGLNRAPVSKKLKTMPAIEVESRYRVFWSAYCFERLISTCLGRMSAIDDDEISVPLPHAMYSDEKEDIDVTNTMITLRRIAGKIYKNVHSVHAGKQDLTIEERQKIIVDLREELDGIYKLEQAKMDKQNKKSGSRKSNISFHSSESWLTMRYSQLQILLYRPSALIPKPPIESLAILGKFCLMAWKHTYTLYQKKLLPLNWITLFRTLTICNTILYCLCQWSIDLIESKIEIQQIVEILEHFGAKWIFATRCAEVFQGISNTILDISLSDGKVPNMDSLTNELFGATDAYHDILSENNVDISWVDKLALSD</sequence>
<dbReference type="OrthoDB" id="189997at2759"/>
<reference evidence="9 10" key="1">
    <citation type="journal article" date="2011" name="Proc. Natl. Acad. Sci. U.S.A.">
        <title>Evolutionary erosion of yeast sex chromosomes by mating-type switching accidents.</title>
        <authorList>
            <person name="Gordon J.L."/>
            <person name="Armisen D."/>
            <person name="Proux-Wera E."/>
            <person name="Oheigeartaigh S.S."/>
            <person name="Byrne K.P."/>
            <person name="Wolfe K.H."/>
        </authorList>
    </citation>
    <scope>NUCLEOTIDE SEQUENCE [LARGE SCALE GENOMIC DNA]</scope>
    <source>
        <strain evidence="10">ATCC 22294 / BCRC 22015 / CBS 2517 / CECT 1963 / NBRC 1671 / NRRL Y-8276</strain>
    </source>
</reference>
<dbReference type="CDD" id="cd00067">
    <property type="entry name" value="GAL4"/>
    <property type="match status" value="1"/>
</dbReference>
<dbReference type="HOGENOM" id="CLU_011881_0_0_1"/>
<dbReference type="PANTHER" id="PTHR47782:SF7">
    <property type="entry name" value="PROTEIN STB5"/>
    <property type="match status" value="1"/>
</dbReference>
<dbReference type="FunCoup" id="H2AVI6">
    <property type="interactions" value="1119"/>
</dbReference>
<dbReference type="GO" id="GO:0043565">
    <property type="term" value="F:sequence-specific DNA binding"/>
    <property type="evidence" value="ECO:0007669"/>
    <property type="project" value="TreeGrafter"/>
</dbReference>
<evidence type="ECO:0000256" key="2">
    <source>
        <dbReference type="ARBA" id="ARBA00022723"/>
    </source>
</evidence>
<dbReference type="PANTHER" id="PTHR47782">
    <property type="entry name" value="ZN(II)2CYS6 TRANSCRIPTION FACTOR (EUROFUNG)-RELATED"/>
    <property type="match status" value="1"/>
</dbReference>
<keyword evidence="2" id="KW-0479">Metal-binding</keyword>
<evidence type="ECO:0000256" key="7">
    <source>
        <dbReference type="ARBA" id="ARBA00023242"/>
    </source>
</evidence>
<dbReference type="EMBL" id="HE650825">
    <property type="protein sequence ID" value="CCF58386.1"/>
    <property type="molecule type" value="Genomic_DNA"/>
</dbReference>
<keyword evidence="4" id="KW-0805">Transcription regulation</keyword>
<dbReference type="GO" id="GO:0000981">
    <property type="term" value="F:DNA-binding transcription factor activity, RNA polymerase II-specific"/>
    <property type="evidence" value="ECO:0007669"/>
    <property type="project" value="InterPro"/>
</dbReference>
<comment type="subcellular location">
    <subcellularLocation>
        <location evidence="1">Nucleus</location>
    </subcellularLocation>
</comment>
<dbReference type="PROSITE" id="PS50048">
    <property type="entry name" value="ZN2_CY6_FUNGAL_2"/>
    <property type="match status" value="1"/>
</dbReference>
<dbReference type="InParanoid" id="H2AVI6"/>
<dbReference type="SMART" id="SM00066">
    <property type="entry name" value="GAL4"/>
    <property type="match status" value="1"/>
</dbReference>
<evidence type="ECO:0000313" key="9">
    <source>
        <dbReference type="EMBL" id="CCF58386.1"/>
    </source>
</evidence>
<dbReference type="InterPro" id="IPR007219">
    <property type="entry name" value="XnlR_reg_dom"/>
</dbReference>
<dbReference type="InterPro" id="IPR052202">
    <property type="entry name" value="Yeast_MetPath_Reg"/>
</dbReference>
<evidence type="ECO:0000256" key="1">
    <source>
        <dbReference type="ARBA" id="ARBA00004123"/>
    </source>
</evidence>
<feature type="domain" description="Zn(2)-C6 fungal-type" evidence="8">
    <location>
        <begin position="14"/>
        <end position="44"/>
    </location>
</feature>
<dbReference type="Proteomes" id="UP000005220">
    <property type="component" value="Chromosome 5"/>
</dbReference>
<dbReference type="Gene3D" id="4.10.240.10">
    <property type="entry name" value="Zn(2)-C6 fungal-type DNA-binding domain"/>
    <property type="match status" value="1"/>
</dbReference>
<evidence type="ECO:0000259" key="8">
    <source>
        <dbReference type="PROSITE" id="PS50048"/>
    </source>
</evidence>
<keyword evidence="3" id="KW-0862">Zinc</keyword>
<dbReference type="InterPro" id="IPR001138">
    <property type="entry name" value="Zn2Cys6_DnaBD"/>
</dbReference>
<evidence type="ECO:0000313" key="10">
    <source>
        <dbReference type="Proteomes" id="UP000005220"/>
    </source>
</evidence>
<keyword evidence="6" id="KW-0804">Transcription</keyword>
<dbReference type="CDD" id="cd12148">
    <property type="entry name" value="fungal_TF_MHR"/>
    <property type="match status" value="1"/>
</dbReference>
<dbReference type="Pfam" id="PF04082">
    <property type="entry name" value="Fungal_trans"/>
    <property type="match status" value="1"/>
</dbReference>
<dbReference type="GO" id="GO:0034599">
    <property type="term" value="P:cellular response to oxidative stress"/>
    <property type="evidence" value="ECO:0007669"/>
    <property type="project" value="EnsemblFungi"/>
</dbReference>
<dbReference type="PROSITE" id="PS00463">
    <property type="entry name" value="ZN2_CY6_FUNGAL_1"/>
    <property type="match status" value="1"/>
</dbReference>
<dbReference type="SMART" id="SM00906">
    <property type="entry name" value="Fungal_trans"/>
    <property type="match status" value="1"/>
</dbReference>
<dbReference type="GO" id="GO:0008270">
    <property type="term" value="F:zinc ion binding"/>
    <property type="evidence" value="ECO:0007669"/>
    <property type="project" value="InterPro"/>
</dbReference>
<evidence type="ECO:0000256" key="5">
    <source>
        <dbReference type="ARBA" id="ARBA00023125"/>
    </source>
</evidence>
<keyword evidence="10" id="KW-1185">Reference proteome</keyword>
<evidence type="ECO:0000256" key="3">
    <source>
        <dbReference type="ARBA" id="ARBA00022833"/>
    </source>
</evidence>
<evidence type="ECO:0000256" key="6">
    <source>
        <dbReference type="ARBA" id="ARBA00023163"/>
    </source>
</evidence>
<dbReference type="GeneID" id="13883044"/>